<keyword evidence="7" id="KW-0411">Iron-sulfur</keyword>
<dbReference type="InterPro" id="IPR034768">
    <property type="entry name" value="4FE4S_WBL"/>
</dbReference>
<evidence type="ECO:0000256" key="2">
    <source>
        <dbReference type="ARBA" id="ARBA00004496"/>
    </source>
</evidence>
<evidence type="ECO:0000256" key="1">
    <source>
        <dbReference type="ARBA" id="ARBA00001966"/>
    </source>
</evidence>
<dbReference type="InterPro" id="IPR003482">
    <property type="entry name" value="Whib"/>
</dbReference>
<proteinExistence type="inferred from homology"/>
<evidence type="ECO:0000313" key="13">
    <source>
        <dbReference type="EMBL" id="ALE09435.1"/>
    </source>
</evidence>
<keyword evidence="8" id="KW-0805">Transcription regulation</keyword>
<keyword evidence="10" id="KW-1015">Disulfide bond</keyword>
<evidence type="ECO:0000256" key="9">
    <source>
        <dbReference type="ARBA" id="ARBA00023125"/>
    </source>
</evidence>
<evidence type="ECO:0000256" key="4">
    <source>
        <dbReference type="ARBA" id="ARBA00022485"/>
    </source>
</evidence>
<evidence type="ECO:0000256" key="7">
    <source>
        <dbReference type="ARBA" id="ARBA00023014"/>
    </source>
</evidence>
<evidence type="ECO:0000256" key="10">
    <source>
        <dbReference type="ARBA" id="ARBA00023157"/>
    </source>
</evidence>
<dbReference type="GO" id="GO:0045892">
    <property type="term" value="P:negative regulation of DNA-templated transcription"/>
    <property type="evidence" value="ECO:0007669"/>
    <property type="project" value="TreeGrafter"/>
</dbReference>
<dbReference type="Proteomes" id="UP000067206">
    <property type="component" value="Chromosome"/>
</dbReference>
<evidence type="ECO:0000256" key="3">
    <source>
        <dbReference type="ARBA" id="ARBA00006597"/>
    </source>
</evidence>
<dbReference type="PROSITE" id="PS51674">
    <property type="entry name" value="4FE4S_WBL"/>
    <property type="match status" value="1"/>
</dbReference>
<feature type="domain" description="4Fe-4S Wbl-type" evidence="12">
    <location>
        <begin position="13"/>
        <end position="75"/>
    </location>
</feature>
<dbReference type="EMBL" id="CP010411">
    <property type="protein sequence ID" value="ALE09435.1"/>
    <property type="molecule type" value="Genomic_DNA"/>
</dbReference>
<keyword evidence="4" id="KW-0004">4Fe-4S</keyword>
<evidence type="ECO:0000313" key="14">
    <source>
        <dbReference type="Proteomes" id="UP000067206"/>
    </source>
</evidence>
<protein>
    <submittedName>
        <fullName evidence="13">Transcription factor WhiB</fullName>
    </submittedName>
</protein>
<dbReference type="GO" id="GO:0045454">
    <property type="term" value="P:cell redox homeostasis"/>
    <property type="evidence" value="ECO:0007669"/>
    <property type="project" value="TreeGrafter"/>
</dbReference>
<dbReference type="PANTHER" id="PTHR38839">
    <property type="entry name" value="TRANSCRIPTIONAL REGULATOR WHID-RELATED"/>
    <property type="match status" value="1"/>
</dbReference>
<gene>
    <name evidence="13" type="ORF">RY67_1415</name>
</gene>
<comment type="similarity">
    <text evidence="3">Belongs to the WhiB family.</text>
</comment>
<comment type="cofactor">
    <cofactor evidence="1">
        <name>[4Fe-4S] cluster</name>
        <dbReference type="ChEBI" id="CHEBI:49883"/>
    </cofactor>
</comment>
<dbReference type="GO" id="GO:0005737">
    <property type="term" value="C:cytoplasm"/>
    <property type="evidence" value="ECO:0007669"/>
    <property type="project" value="UniProtKB-SubCell"/>
</dbReference>
<comment type="subcellular location">
    <subcellularLocation>
        <location evidence="2">Cytoplasm</location>
    </subcellularLocation>
</comment>
<dbReference type="Pfam" id="PF02467">
    <property type="entry name" value="Whib"/>
    <property type="match status" value="1"/>
</dbReference>
<keyword evidence="6" id="KW-0408">Iron</keyword>
<keyword evidence="11" id="KW-0804">Transcription</keyword>
<reference evidence="13 14" key="1">
    <citation type="submission" date="2014-12" db="EMBL/GenBank/DDBJ databases">
        <title>Complete genome sequence of Bifidobacterium longum subsp. infantis BT1.</title>
        <authorList>
            <person name="Kim J.F."/>
            <person name="Kwak M.-J."/>
        </authorList>
    </citation>
    <scope>NUCLEOTIDE SEQUENCE [LARGE SCALE GENOMIC DNA]</scope>
    <source>
        <strain evidence="13 14">BT1</strain>
    </source>
</reference>
<dbReference type="GO" id="GO:0003677">
    <property type="term" value="F:DNA binding"/>
    <property type="evidence" value="ECO:0007669"/>
    <property type="project" value="UniProtKB-KW"/>
</dbReference>
<evidence type="ECO:0000259" key="12">
    <source>
        <dbReference type="PROSITE" id="PS51674"/>
    </source>
</evidence>
<evidence type="ECO:0000256" key="11">
    <source>
        <dbReference type="ARBA" id="ARBA00023163"/>
    </source>
</evidence>
<evidence type="ECO:0000256" key="5">
    <source>
        <dbReference type="ARBA" id="ARBA00022723"/>
    </source>
</evidence>
<dbReference type="GO" id="GO:0046872">
    <property type="term" value="F:metal ion binding"/>
    <property type="evidence" value="ECO:0007669"/>
    <property type="project" value="UniProtKB-KW"/>
</dbReference>
<keyword evidence="9" id="KW-0238">DNA-binding</keyword>
<accession>A0A0M3T6D6</accession>
<sequence length="146" mass="16691">MQRVMGGWRDKAACRDMDPDLFFPATRQEERLALKACSTCPSIRECARYAAEHARINGYPLQGVWGWINRSKGKNKIGWQERATMSITNNQRELILKWHRGKASSPEYTAKLLSVPLDEVLYIIAHPETPAPHKDDSTPEFIEPLL</sequence>
<dbReference type="PATRIC" id="fig|1682.24.peg.1377"/>
<evidence type="ECO:0000256" key="8">
    <source>
        <dbReference type="ARBA" id="ARBA00023015"/>
    </source>
</evidence>
<evidence type="ECO:0000256" key="6">
    <source>
        <dbReference type="ARBA" id="ARBA00023004"/>
    </source>
</evidence>
<keyword evidence="5" id="KW-0479">Metal-binding</keyword>
<dbReference type="GO" id="GO:0051539">
    <property type="term" value="F:4 iron, 4 sulfur cluster binding"/>
    <property type="evidence" value="ECO:0007669"/>
    <property type="project" value="UniProtKB-KW"/>
</dbReference>
<dbReference type="GO" id="GO:0047134">
    <property type="term" value="F:protein-disulfide reductase [NAD(P)H] activity"/>
    <property type="evidence" value="ECO:0007669"/>
    <property type="project" value="TreeGrafter"/>
</dbReference>
<name>A0A0M3T6D6_BIFLI</name>
<dbReference type="AlphaFoldDB" id="A0A0M3T6D6"/>
<organism evidence="13 14">
    <name type="scientific">Bifidobacterium longum subsp. infantis</name>
    <dbReference type="NCBI Taxonomy" id="1682"/>
    <lineage>
        <taxon>Bacteria</taxon>
        <taxon>Bacillati</taxon>
        <taxon>Actinomycetota</taxon>
        <taxon>Actinomycetes</taxon>
        <taxon>Bifidobacteriales</taxon>
        <taxon>Bifidobacteriaceae</taxon>
        <taxon>Bifidobacterium</taxon>
    </lineage>
</organism>